<reference evidence="2" key="1">
    <citation type="journal article" date="2020" name="J Insects Food Feed">
        <title>The yellow mealworm (Tenebrio molitor) genome: a resource for the emerging insects as food and feed industry.</title>
        <authorList>
            <person name="Eriksson T."/>
            <person name="Andere A."/>
            <person name="Kelstrup H."/>
            <person name="Emery V."/>
            <person name="Picard C."/>
        </authorList>
    </citation>
    <scope>NUCLEOTIDE SEQUENCE</scope>
    <source>
        <strain evidence="2">Stoneville</strain>
        <tissue evidence="2">Whole head</tissue>
    </source>
</reference>
<dbReference type="GO" id="GO:0005813">
    <property type="term" value="C:centrosome"/>
    <property type="evidence" value="ECO:0007669"/>
    <property type="project" value="TreeGrafter"/>
</dbReference>
<dbReference type="PANTHER" id="PTHR24110">
    <property type="entry name" value="CENTROSOMAL PROTEIN OF 78 KDA"/>
    <property type="match status" value="1"/>
</dbReference>
<keyword evidence="1" id="KW-0175">Coiled coil</keyword>
<dbReference type="EMBL" id="JABDTM020027712">
    <property type="protein sequence ID" value="KAH0810103.1"/>
    <property type="molecule type" value="Genomic_DNA"/>
</dbReference>
<dbReference type="AlphaFoldDB" id="A0A8J6H8S5"/>
<comment type="caution">
    <text evidence="2">The sequence shown here is derived from an EMBL/GenBank/DDBJ whole genome shotgun (WGS) entry which is preliminary data.</text>
</comment>
<evidence type="ECO:0000313" key="3">
    <source>
        <dbReference type="Proteomes" id="UP000719412"/>
    </source>
</evidence>
<feature type="coiled-coil region" evidence="1">
    <location>
        <begin position="393"/>
        <end position="438"/>
    </location>
</feature>
<keyword evidence="3" id="KW-1185">Reference proteome</keyword>
<proteinExistence type="predicted"/>
<reference evidence="2" key="2">
    <citation type="submission" date="2021-08" db="EMBL/GenBank/DDBJ databases">
        <authorList>
            <person name="Eriksson T."/>
        </authorList>
    </citation>
    <scope>NUCLEOTIDE SEQUENCE</scope>
    <source>
        <strain evidence="2">Stoneville</strain>
        <tissue evidence="2">Whole head</tissue>
    </source>
</reference>
<dbReference type="GO" id="GO:0036064">
    <property type="term" value="C:ciliary basal body"/>
    <property type="evidence" value="ECO:0007669"/>
    <property type="project" value="TreeGrafter"/>
</dbReference>
<gene>
    <name evidence="2" type="ORF">GEV33_012688</name>
</gene>
<accession>A0A8J6H8S5</accession>
<sequence>MPYQKNPSIINNQKPVNIFYVWYTELCRRLNSTPAPVVKPAKPKCQTVLNFVADRLKVEEWSPVINALRHDTSLHVIAIKSRLGNCQFLHDVDTEEKLRQMKRRSGSLWTAFILKSLLKSLSCTVRNTQVLTCLEFDGVPMFAQYLEPLMKALQKNKTLKTLTLSRCRICDAGCQIVCAYVRFAPNIEVLNLSGCGLTAQSGEHLAKLIKYQQINRYCESWHNSLRYSDPNIQVMRGIKRITLNGNPLIGDNGLDFILNELDDDLWMKALDMQKCGITENMGMRIIDLVEYSQSLEIADFRLNEELSVATVEKILDILKQKHADGNSEYQWCNTSFTLTCESAMDTMSNFTSVKSPQVHKAKSAPFRHFGSKISMTDKPVRRAKTSENIPNKNKQQETNIEKKVMELSSLLQEEISRRRETEKINEELKRKLDEFNGIQVQIKPKANLSVIEDVARKENQDATPMEMLNKICRKNGVKKKNGVKNGVKINGYHEKNGYKLNGDVACTIFEKLVGNDGGDDESLDDESLLDYVQDEGKSVDDEGKLTNGYDMTDSQISLFKFMENLKNNNNLPLKFMNRPNTSKYYITDKHVKKKK</sequence>
<evidence type="ECO:0000313" key="2">
    <source>
        <dbReference type="EMBL" id="KAH0810103.1"/>
    </source>
</evidence>
<dbReference type="Pfam" id="PF13516">
    <property type="entry name" value="LRR_6"/>
    <property type="match status" value="1"/>
</dbReference>
<dbReference type="SMART" id="SM00368">
    <property type="entry name" value="LRR_RI"/>
    <property type="match status" value="2"/>
</dbReference>
<dbReference type="GO" id="GO:0044782">
    <property type="term" value="P:cilium organization"/>
    <property type="evidence" value="ECO:0007669"/>
    <property type="project" value="TreeGrafter"/>
</dbReference>
<dbReference type="Proteomes" id="UP000719412">
    <property type="component" value="Unassembled WGS sequence"/>
</dbReference>
<organism evidence="2 3">
    <name type="scientific">Tenebrio molitor</name>
    <name type="common">Yellow mealworm beetle</name>
    <dbReference type="NCBI Taxonomy" id="7067"/>
    <lineage>
        <taxon>Eukaryota</taxon>
        <taxon>Metazoa</taxon>
        <taxon>Ecdysozoa</taxon>
        <taxon>Arthropoda</taxon>
        <taxon>Hexapoda</taxon>
        <taxon>Insecta</taxon>
        <taxon>Pterygota</taxon>
        <taxon>Neoptera</taxon>
        <taxon>Endopterygota</taxon>
        <taxon>Coleoptera</taxon>
        <taxon>Polyphaga</taxon>
        <taxon>Cucujiformia</taxon>
        <taxon>Tenebrionidae</taxon>
        <taxon>Tenebrio</taxon>
    </lineage>
</organism>
<dbReference type="PANTHER" id="PTHR24110:SF3">
    <property type="entry name" value="CENTROSOMAL PROTEIN OF 78 KDA"/>
    <property type="match status" value="1"/>
</dbReference>
<evidence type="ECO:0008006" key="4">
    <source>
        <dbReference type="Google" id="ProtNLM"/>
    </source>
</evidence>
<evidence type="ECO:0000256" key="1">
    <source>
        <dbReference type="SAM" id="Coils"/>
    </source>
</evidence>
<name>A0A8J6H8S5_TENMO</name>
<dbReference type="InterPro" id="IPR001611">
    <property type="entry name" value="Leu-rich_rpt"/>
</dbReference>
<dbReference type="OrthoDB" id="78308at2759"/>
<protein>
    <recommendedName>
        <fullName evidence="4">Centrosomal protein of 78 kDa</fullName>
    </recommendedName>
</protein>